<reference evidence="2 3" key="2">
    <citation type="submission" date="2020-03" db="EMBL/GenBank/DDBJ databases">
        <title>Chryseoglobus sp. isolated from a deep-sea seamount.</title>
        <authorList>
            <person name="Zhang D.-C."/>
        </authorList>
    </citation>
    <scope>NUCLEOTIDE SEQUENCE [LARGE SCALE GENOMIC DNA]</scope>
    <source>
        <strain evidence="2 3">KN1116</strain>
    </source>
</reference>
<feature type="compositionally biased region" description="Polar residues" evidence="1">
    <location>
        <begin position="85"/>
        <end position="95"/>
    </location>
</feature>
<proteinExistence type="predicted"/>
<evidence type="ECO:0000313" key="3">
    <source>
        <dbReference type="Proteomes" id="UP000818266"/>
    </source>
</evidence>
<dbReference type="Proteomes" id="UP000818266">
    <property type="component" value="Unassembled WGS sequence"/>
</dbReference>
<organism evidence="2 3">
    <name type="scientific">Microcella pacifica</name>
    <dbReference type="NCBI Taxonomy" id="2591847"/>
    <lineage>
        <taxon>Bacteria</taxon>
        <taxon>Bacillati</taxon>
        <taxon>Actinomycetota</taxon>
        <taxon>Actinomycetes</taxon>
        <taxon>Micrococcales</taxon>
        <taxon>Microbacteriaceae</taxon>
        <taxon>Microcella</taxon>
    </lineage>
</organism>
<evidence type="ECO:0000313" key="2">
    <source>
        <dbReference type="EMBL" id="NHF61784.1"/>
    </source>
</evidence>
<accession>A0A9E5JK95</accession>
<evidence type="ECO:0000256" key="1">
    <source>
        <dbReference type="SAM" id="MobiDB-lite"/>
    </source>
</evidence>
<reference evidence="2 3" key="1">
    <citation type="submission" date="2019-06" db="EMBL/GenBank/DDBJ databases">
        <authorList>
            <person name="De-Chao Zhang Q."/>
        </authorList>
    </citation>
    <scope>NUCLEOTIDE SEQUENCE [LARGE SCALE GENOMIC DNA]</scope>
    <source>
        <strain evidence="2 3">KN1116</strain>
    </source>
</reference>
<dbReference type="RefSeq" id="WP_152581982.1">
    <property type="nucleotide sequence ID" value="NZ_JAVJPO010000019.1"/>
</dbReference>
<sequence>MRLRVIDGGSNTVRLLALARALLTFVAAVAPWRIPRAIPPLALLFEVGARHIALLRAPAVRRGLVLTGAGSLPAADDRRGRASAVSESTEPAPTP</sequence>
<gene>
    <name evidence="2" type="ORF">FK219_000770</name>
</gene>
<feature type="region of interest" description="Disordered" evidence="1">
    <location>
        <begin position="70"/>
        <end position="95"/>
    </location>
</feature>
<name>A0A9E5JK95_9MICO</name>
<dbReference type="EMBL" id="VIKT02000001">
    <property type="protein sequence ID" value="NHF61784.1"/>
    <property type="molecule type" value="Genomic_DNA"/>
</dbReference>
<protein>
    <submittedName>
        <fullName evidence="2">Uncharacterized protein</fullName>
    </submittedName>
</protein>
<keyword evidence="3" id="KW-1185">Reference proteome</keyword>
<comment type="caution">
    <text evidence="2">The sequence shown here is derived from an EMBL/GenBank/DDBJ whole genome shotgun (WGS) entry which is preliminary data.</text>
</comment>
<dbReference type="AlphaFoldDB" id="A0A9E5JK95"/>